<evidence type="ECO:0000313" key="1">
    <source>
        <dbReference type="EMBL" id="KAK8895982.1"/>
    </source>
</evidence>
<dbReference type="Proteomes" id="UP001470230">
    <property type="component" value="Unassembled WGS sequence"/>
</dbReference>
<proteinExistence type="predicted"/>
<evidence type="ECO:0000313" key="2">
    <source>
        <dbReference type="Proteomes" id="UP001470230"/>
    </source>
</evidence>
<organism evidence="1 2">
    <name type="scientific">Tritrichomonas musculus</name>
    <dbReference type="NCBI Taxonomy" id="1915356"/>
    <lineage>
        <taxon>Eukaryota</taxon>
        <taxon>Metamonada</taxon>
        <taxon>Parabasalia</taxon>
        <taxon>Tritrichomonadida</taxon>
        <taxon>Tritrichomonadidae</taxon>
        <taxon>Tritrichomonas</taxon>
    </lineage>
</organism>
<name>A0ABR2KZY2_9EUKA</name>
<reference evidence="1 2" key="1">
    <citation type="submission" date="2024-04" db="EMBL/GenBank/DDBJ databases">
        <title>Tritrichomonas musculus Genome.</title>
        <authorList>
            <person name="Alves-Ferreira E."/>
            <person name="Grigg M."/>
            <person name="Lorenzi H."/>
            <person name="Galac M."/>
        </authorList>
    </citation>
    <scope>NUCLEOTIDE SEQUENCE [LARGE SCALE GENOMIC DNA]</scope>
    <source>
        <strain evidence="1 2">EAF2021</strain>
    </source>
</reference>
<protein>
    <submittedName>
        <fullName evidence="1">Uncharacterized protein</fullName>
    </submittedName>
</protein>
<comment type="caution">
    <text evidence="1">The sequence shown here is derived from an EMBL/GenBank/DDBJ whole genome shotgun (WGS) entry which is preliminary data.</text>
</comment>
<gene>
    <name evidence="1" type="ORF">M9Y10_013868</name>
</gene>
<dbReference type="EMBL" id="JAPFFF010000002">
    <property type="protein sequence ID" value="KAK8895982.1"/>
    <property type="molecule type" value="Genomic_DNA"/>
</dbReference>
<keyword evidence="2" id="KW-1185">Reference proteome</keyword>
<accession>A0ABR2KZY2</accession>
<sequence>MNVNIIEPIKNHLKEFNTIDEFNAFYSLHKDEMDALTTHKLNKMYFLKGYCITKIKGVLMLKKWDTSNKNEDEEKMKEEINNASTKAKEVDEYVRNDLSKKVENLSSYQQQIEHIYDEIKKLQLENTSFKIQIEKIKAINEKEIDDLKDDFKKIKGTISDIIDFCNNKLK</sequence>